<dbReference type="EMBL" id="AOME01000051">
    <property type="protein sequence ID" value="EMA53424.1"/>
    <property type="molecule type" value="Genomic_DNA"/>
</dbReference>
<protein>
    <submittedName>
        <fullName evidence="2">Uncharacterized protein</fullName>
    </submittedName>
</protein>
<dbReference type="Proteomes" id="UP000011625">
    <property type="component" value="Unassembled WGS sequence"/>
</dbReference>
<keyword evidence="1" id="KW-0472">Membrane</keyword>
<evidence type="ECO:0000256" key="1">
    <source>
        <dbReference type="SAM" id="Phobius"/>
    </source>
</evidence>
<keyword evidence="3" id="KW-1185">Reference proteome</keyword>
<sequence length="171" mass="18234">MDWLRDNALAVWLGVLLVSGILLTVVLGYVGLVVSTALGSGAGAVGVLSGLAFPYLPIVAVLVVTTVISGLGFSWSLLRRLSIPRSKRLQSAAERVERKYPAIDGVGLSGVVSPPEPSAEDALDDLKRRYVAGEIDETTFERKLDRLVANESVDDATAARERDAVLDERSS</sequence>
<evidence type="ECO:0000313" key="3">
    <source>
        <dbReference type="Proteomes" id="UP000011625"/>
    </source>
</evidence>
<organism evidence="2 3">
    <name type="scientific">Halococcus salifodinae DSM 8989</name>
    <dbReference type="NCBI Taxonomy" id="1227456"/>
    <lineage>
        <taxon>Archaea</taxon>
        <taxon>Methanobacteriati</taxon>
        <taxon>Methanobacteriota</taxon>
        <taxon>Stenosarchaea group</taxon>
        <taxon>Halobacteria</taxon>
        <taxon>Halobacteriales</taxon>
        <taxon>Halococcaceae</taxon>
        <taxon>Halococcus</taxon>
    </lineage>
</organism>
<comment type="caution">
    <text evidence="2">The sequence shown here is derived from an EMBL/GenBank/DDBJ whole genome shotgun (WGS) entry which is preliminary data.</text>
</comment>
<dbReference type="PATRIC" id="fig|1227456.3.peg.1800"/>
<keyword evidence="1" id="KW-1133">Transmembrane helix</keyword>
<feature type="transmembrane region" description="Helical" evidence="1">
    <location>
        <begin position="52"/>
        <end position="78"/>
    </location>
</feature>
<keyword evidence="1" id="KW-0812">Transmembrane</keyword>
<dbReference type="OrthoDB" id="178074at2157"/>
<feature type="transmembrane region" description="Helical" evidence="1">
    <location>
        <begin position="9"/>
        <end position="32"/>
    </location>
</feature>
<proteinExistence type="predicted"/>
<reference evidence="2 3" key="1">
    <citation type="journal article" date="2014" name="PLoS Genet.">
        <title>Phylogenetically driven sequencing of extremely halophilic archaea reveals strategies for static and dynamic osmo-response.</title>
        <authorList>
            <person name="Becker E.A."/>
            <person name="Seitzer P.M."/>
            <person name="Tritt A."/>
            <person name="Larsen D."/>
            <person name="Krusor M."/>
            <person name="Yao A.I."/>
            <person name="Wu D."/>
            <person name="Madern D."/>
            <person name="Eisen J.A."/>
            <person name="Darling A.E."/>
            <person name="Facciotti M.T."/>
        </authorList>
    </citation>
    <scope>NUCLEOTIDE SEQUENCE [LARGE SCALE GENOMIC DNA]</scope>
    <source>
        <strain evidence="2 3">DSM 8989</strain>
    </source>
</reference>
<dbReference type="AlphaFoldDB" id="M0N8J9"/>
<name>M0N8J9_9EURY</name>
<gene>
    <name evidence="2" type="ORF">C450_08927</name>
</gene>
<accession>M0N8J9</accession>
<evidence type="ECO:0000313" key="2">
    <source>
        <dbReference type="EMBL" id="EMA53424.1"/>
    </source>
</evidence>
<dbReference type="RefSeq" id="WP_005042694.1">
    <property type="nucleotide sequence ID" value="NZ_AOME01000051.1"/>
</dbReference>